<keyword evidence="1" id="KW-0489">Methyltransferase</keyword>
<dbReference type="PANTHER" id="PTHR43712">
    <property type="entry name" value="PUTATIVE (AFU_ORTHOLOGUE AFUA_4G14580)-RELATED"/>
    <property type="match status" value="1"/>
</dbReference>
<dbReference type="PANTHER" id="PTHR43712:SF2">
    <property type="entry name" value="O-METHYLTRANSFERASE CICE"/>
    <property type="match status" value="1"/>
</dbReference>
<dbReference type="InterPro" id="IPR001077">
    <property type="entry name" value="COMT_C"/>
</dbReference>
<name>A0A1W1VPI9_9FIRM</name>
<dbReference type="InterPro" id="IPR019271">
    <property type="entry name" value="DUF2284_metal-binding"/>
</dbReference>
<dbReference type="Proteomes" id="UP000192569">
    <property type="component" value="Chromosome I"/>
</dbReference>
<dbReference type="SUPFAM" id="SSF46785">
    <property type="entry name" value="Winged helix' DNA-binding domain"/>
    <property type="match status" value="1"/>
</dbReference>
<protein>
    <submittedName>
        <fullName evidence="6">Predicted metal-binding protein</fullName>
    </submittedName>
</protein>
<dbReference type="PROSITE" id="PS51683">
    <property type="entry name" value="SAM_OMT_II"/>
    <property type="match status" value="1"/>
</dbReference>
<evidence type="ECO:0000259" key="4">
    <source>
        <dbReference type="Pfam" id="PF00891"/>
    </source>
</evidence>
<sequence length="530" mass="59937">MRPLPYLKYDPQDTSPQYLEDLTCAYWFSEVLFSAVEWDLFTLLEPEGKSLEEIAQVLKVSSPALKRFLEALCTLGLVSRYRDLFCNTAMAQKYLVKGKESYLGDSILWRRFLASHWGDLKACLKAGGRVSFPPAEEDPRCLSSRIHKFLRAMDNVAKIKVQELLPMVEEIPLKGELLDVGAGSGAMAAGFLRRFPSLTATLLDLPHVLEHTKEFMRGRNLEDRVKYLPANVLEAWPLKEHKFNVIILSNLIHTYGEEEVSHILAQAAFALQDDGLLIIHDFFLEHYPEKAVLFDLNMLINTYNGKVYSSEWVRQKLLSLGLSSTETIPLGTDTAVIFAAPQEDTLMNLALDLKARLLAKIKKLGFREARFIPVEAVKVSEWVAWRCRFGCDHYGSPHCPPYSPSPKETREILKDYTQALLLEGEPPTRDFQLKVLEAEGEAMRAGFYKAFAFWAGPCSLCQPCPVDKEGNIRYNAVGRTRICPNAQKARPSMEGAGIDVFETVRRAGLSLKTLSEENRFIKHFGLILLK</sequence>
<dbReference type="Pfam" id="PF00891">
    <property type="entry name" value="Methyltransf_2"/>
    <property type="match status" value="1"/>
</dbReference>
<dbReference type="InterPro" id="IPR016461">
    <property type="entry name" value="COMT-like"/>
</dbReference>
<keyword evidence="3" id="KW-0949">S-adenosyl-L-methionine</keyword>
<dbReference type="InterPro" id="IPR036390">
    <property type="entry name" value="WH_DNA-bd_sf"/>
</dbReference>
<dbReference type="Gene3D" id="1.10.10.10">
    <property type="entry name" value="Winged helix-like DNA-binding domain superfamily/Winged helix DNA-binding domain"/>
    <property type="match status" value="1"/>
</dbReference>
<dbReference type="AlphaFoldDB" id="A0A1W1VPI9"/>
<evidence type="ECO:0000313" key="6">
    <source>
        <dbReference type="EMBL" id="SMB95150.1"/>
    </source>
</evidence>
<dbReference type="OrthoDB" id="5420534at2"/>
<reference evidence="6 7" key="1">
    <citation type="submission" date="2017-04" db="EMBL/GenBank/DDBJ databases">
        <authorList>
            <person name="Afonso C.L."/>
            <person name="Miller P.J."/>
            <person name="Scott M.A."/>
            <person name="Spackman E."/>
            <person name="Goraichik I."/>
            <person name="Dimitrov K.M."/>
            <person name="Suarez D.L."/>
            <person name="Swayne D.E."/>
        </authorList>
    </citation>
    <scope>NUCLEOTIDE SEQUENCE [LARGE SCALE GENOMIC DNA]</scope>
    <source>
        <strain evidence="6 7">ToBE</strain>
    </source>
</reference>
<evidence type="ECO:0000256" key="1">
    <source>
        <dbReference type="ARBA" id="ARBA00022603"/>
    </source>
</evidence>
<dbReference type="CDD" id="cd02440">
    <property type="entry name" value="AdoMet_MTases"/>
    <property type="match status" value="1"/>
</dbReference>
<dbReference type="InterPro" id="IPR012967">
    <property type="entry name" value="COMT_dimerisation"/>
</dbReference>
<evidence type="ECO:0000256" key="2">
    <source>
        <dbReference type="ARBA" id="ARBA00022679"/>
    </source>
</evidence>
<keyword evidence="7" id="KW-1185">Reference proteome</keyword>
<dbReference type="SUPFAM" id="SSF53335">
    <property type="entry name" value="S-adenosyl-L-methionine-dependent methyltransferases"/>
    <property type="match status" value="1"/>
</dbReference>
<keyword evidence="2" id="KW-0808">Transferase</keyword>
<dbReference type="EMBL" id="LT838272">
    <property type="protein sequence ID" value="SMB95150.1"/>
    <property type="molecule type" value="Genomic_DNA"/>
</dbReference>
<feature type="domain" description="O-methyltransferase dimerisation" evidence="5">
    <location>
        <begin position="21"/>
        <end position="96"/>
    </location>
</feature>
<feature type="domain" description="O-methyltransferase C-terminal" evidence="4">
    <location>
        <begin position="147"/>
        <end position="309"/>
    </location>
</feature>
<proteinExistence type="predicted"/>
<evidence type="ECO:0000256" key="3">
    <source>
        <dbReference type="ARBA" id="ARBA00022691"/>
    </source>
</evidence>
<dbReference type="RefSeq" id="WP_084664742.1">
    <property type="nucleotide sequence ID" value="NZ_LT838272.1"/>
</dbReference>
<gene>
    <name evidence="6" type="ORF">SAMN00808754_1179</name>
</gene>
<dbReference type="GO" id="GO:0046983">
    <property type="term" value="F:protein dimerization activity"/>
    <property type="evidence" value="ECO:0007669"/>
    <property type="project" value="InterPro"/>
</dbReference>
<organism evidence="6 7">
    <name type="scientific">Thermanaeromonas toyohensis ToBE</name>
    <dbReference type="NCBI Taxonomy" id="698762"/>
    <lineage>
        <taxon>Bacteria</taxon>
        <taxon>Bacillati</taxon>
        <taxon>Bacillota</taxon>
        <taxon>Clostridia</taxon>
        <taxon>Neomoorellales</taxon>
        <taxon>Neomoorellaceae</taxon>
        <taxon>Thermanaeromonas</taxon>
    </lineage>
</organism>
<dbReference type="Pfam" id="PF08100">
    <property type="entry name" value="Dimerisation"/>
    <property type="match status" value="1"/>
</dbReference>
<dbReference type="STRING" id="698762.SAMN00808754_1179"/>
<dbReference type="InterPro" id="IPR029063">
    <property type="entry name" value="SAM-dependent_MTases_sf"/>
</dbReference>
<accession>A0A1W1VPI9</accession>
<dbReference type="GO" id="GO:0032259">
    <property type="term" value="P:methylation"/>
    <property type="evidence" value="ECO:0007669"/>
    <property type="project" value="UniProtKB-KW"/>
</dbReference>
<dbReference type="GO" id="GO:0008171">
    <property type="term" value="F:O-methyltransferase activity"/>
    <property type="evidence" value="ECO:0007669"/>
    <property type="project" value="InterPro"/>
</dbReference>
<evidence type="ECO:0000259" key="5">
    <source>
        <dbReference type="Pfam" id="PF08100"/>
    </source>
</evidence>
<dbReference type="Gene3D" id="3.40.50.150">
    <property type="entry name" value="Vaccinia Virus protein VP39"/>
    <property type="match status" value="1"/>
</dbReference>
<dbReference type="InterPro" id="IPR036388">
    <property type="entry name" value="WH-like_DNA-bd_sf"/>
</dbReference>
<dbReference type="Pfam" id="PF10050">
    <property type="entry name" value="DUF2284"/>
    <property type="match status" value="1"/>
</dbReference>
<evidence type="ECO:0000313" key="7">
    <source>
        <dbReference type="Proteomes" id="UP000192569"/>
    </source>
</evidence>